<dbReference type="EMBL" id="UZAI01018245">
    <property type="protein sequence ID" value="VDP34959.1"/>
    <property type="molecule type" value="Genomic_DNA"/>
</dbReference>
<organism evidence="2 3">
    <name type="scientific">Schistosoma margrebowiei</name>
    <dbReference type="NCBI Taxonomy" id="48269"/>
    <lineage>
        <taxon>Eukaryota</taxon>
        <taxon>Metazoa</taxon>
        <taxon>Spiralia</taxon>
        <taxon>Lophotrochozoa</taxon>
        <taxon>Platyhelminthes</taxon>
        <taxon>Trematoda</taxon>
        <taxon>Digenea</taxon>
        <taxon>Strigeidida</taxon>
        <taxon>Schistosomatoidea</taxon>
        <taxon>Schistosomatidae</taxon>
        <taxon>Schistosoma</taxon>
    </lineage>
</organism>
<feature type="region of interest" description="Disordered" evidence="1">
    <location>
        <begin position="35"/>
        <end position="70"/>
    </location>
</feature>
<gene>
    <name evidence="2" type="ORF">SMRZ_LOCUS20272</name>
</gene>
<keyword evidence="3" id="KW-1185">Reference proteome</keyword>
<dbReference type="AlphaFoldDB" id="A0A183MW47"/>
<evidence type="ECO:0000313" key="3">
    <source>
        <dbReference type="Proteomes" id="UP000277204"/>
    </source>
</evidence>
<reference evidence="2 3" key="1">
    <citation type="submission" date="2018-11" db="EMBL/GenBank/DDBJ databases">
        <authorList>
            <consortium name="Pathogen Informatics"/>
        </authorList>
    </citation>
    <scope>NUCLEOTIDE SEQUENCE [LARGE SCALE GENOMIC DNA]</scope>
    <source>
        <strain evidence="2 3">Zambia</strain>
    </source>
</reference>
<dbReference type="Proteomes" id="UP000277204">
    <property type="component" value="Unassembled WGS sequence"/>
</dbReference>
<protein>
    <submittedName>
        <fullName evidence="2">Uncharacterized protein</fullName>
    </submittedName>
</protein>
<evidence type="ECO:0000313" key="2">
    <source>
        <dbReference type="EMBL" id="VDP34959.1"/>
    </source>
</evidence>
<feature type="compositionally biased region" description="Basic residues" evidence="1">
    <location>
        <begin position="58"/>
        <end position="70"/>
    </location>
</feature>
<accession>A0A183MW47</accession>
<feature type="compositionally biased region" description="Polar residues" evidence="1">
    <location>
        <begin position="35"/>
        <end position="47"/>
    </location>
</feature>
<evidence type="ECO:0000256" key="1">
    <source>
        <dbReference type="SAM" id="MobiDB-lite"/>
    </source>
</evidence>
<name>A0A183MW47_9TREM</name>
<sequence length="70" mass="7858">MKTSTSESKHGIQWTAGIQMDDLNFTDDMNILSHTQQQMQKKTTSVAAASPAVDLNIHKRKSKMKQSNHT</sequence>
<proteinExistence type="predicted"/>